<dbReference type="PROSITE" id="PS50949">
    <property type="entry name" value="HTH_GNTR"/>
    <property type="match status" value="1"/>
</dbReference>
<dbReference type="InterPro" id="IPR011711">
    <property type="entry name" value="GntR_C"/>
</dbReference>
<reference evidence="5 6" key="1">
    <citation type="journal article" date="2021" name="ISME Commun">
        <title>Automated analysis of genomic sequences facilitates high-throughput and comprehensive description of bacteria.</title>
        <authorList>
            <person name="Hitch T.C.A."/>
        </authorList>
    </citation>
    <scope>NUCLEOTIDE SEQUENCE [LARGE SCALE GENOMIC DNA]</scope>
    <source>
        <strain evidence="5 6">Sanger_109</strain>
    </source>
</reference>
<feature type="domain" description="HTH gntR-type" evidence="4">
    <location>
        <begin position="17"/>
        <end position="84"/>
    </location>
</feature>
<gene>
    <name evidence="5" type="ORF">OCV88_08270</name>
</gene>
<dbReference type="CDD" id="cd07377">
    <property type="entry name" value="WHTH_GntR"/>
    <property type="match status" value="1"/>
</dbReference>
<keyword evidence="3" id="KW-0804">Transcription</keyword>
<organism evidence="5 6">
    <name type="scientific">Brotonthovivens ammoniilytica</name>
    <dbReference type="NCBI Taxonomy" id="2981725"/>
    <lineage>
        <taxon>Bacteria</taxon>
        <taxon>Bacillati</taxon>
        <taxon>Bacillota</taxon>
        <taxon>Clostridia</taxon>
        <taxon>Lachnospirales</taxon>
        <taxon>Lachnospiraceae</taxon>
        <taxon>Brotonthovivens</taxon>
    </lineage>
</organism>
<dbReference type="SMART" id="SM00345">
    <property type="entry name" value="HTH_GNTR"/>
    <property type="match status" value="1"/>
</dbReference>
<dbReference type="Pfam" id="PF00392">
    <property type="entry name" value="GntR"/>
    <property type="match status" value="1"/>
</dbReference>
<evidence type="ECO:0000259" key="4">
    <source>
        <dbReference type="PROSITE" id="PS50949"/>
    </source>
</evidence>
<evidence type="ECO:0000256" key="2">
    <source>
        <dbReference type="ARBA" id="ARBA00023125"/>
    </source>
</evidence>
<evidence type="ECO:0000256" key="1">
    <source>
        <dbReference type="ARBA" id="ARBA00023015"/>
    </source>
</evidence>
<protein>
    <submittedName>
        <fullName evidence="5">GntR family transcriptional regulator</fullName>
    </submittedName>
</protein>
<dbReference type="InterPro" id="IPR036388">
    <property type="entry name" value="WH-like_DNA-bd_sf"/>
</dbReference>
<dbReference type="PANTHER" id="PTHR43537:SF5">
    <property type="entry name" value="UXU OPERON TRANSCRIPTIONAL REGULATOR"/>
    <property type="match status" value="1"/>
</dbReference>
<accession>A0ABT2TJD4</accession>
<keyword evidence="1" id="KW-0805">Transcription regulation</keyword>
<comment type="caution">
    <text evidence="5">The sequence shown here is derived from an EMBL/GenBank/DDBJ whole genome shotgun (WGS) entry which is preliminary data.</text>
</comment>
<name>A0ABT2TJD4_9FIRM</name>
<dbReference type="PANTHER" id="PTHR43537">
    <property type="entry name" value="TRANSCRIPTIONAL REGULATOR, GNTR FAMILY"/>
    <property type="match status" value="1"/>
</dbReference>
<dbReference type="Proteomes" id="UP001652442">
    <property type="component" value="Unassembled WGS sequence"/>
</dbReference>
<dbReference type="Gene3D" id="1.20.120.530">
    <property type="entry name" value="GntR ligand-binding domain-like"/>
    <property type="match status" value="1"/>
</dbReference>
<proteinExistence type="predicted"/>
<dbReference type="InterPro" id="IPR000524">
    <property type="entry name" value="Tscrpt_reg_HTH_GntR"/>
</dbReference>
<dbReference type="InterPro" id="IPR008920">
    <property type="entry name" value="TF_FadR/GntR_C"/>
</dbReference>
<keyword evidence="2" id="KW-0238">DNA-binding</keyword>
<dbReference type="SUPFAM" id="SSF46785">
    <property type="entry name" value="Winged helix' DNA-binding domain"/>
    <property type="match status" value="1"/>
</dbReference>
<evidence type="ECO:0000313" key="6">
    <source>
        <dbReference type="Proteomes" id="UP001652442"/>
    </source>
</evidence>
<dbReference type="InterPro" id="IPR036390">
    <property type="entry name" value="WH_DNA-bd_sf"/>
</dbReference>
<dbReference type="SUPFAM" id="SSF48008">
    <property type="entry name" value="GntR ligand-binding domain-like"/>
    <property type="match status" value="1"/>
</dbReference>
<dbReference type="RefSeq" id="WP_158425040.1">
    <property type="nucleotide sequence ID" value="NZ_JAOQJQ010000003.1"/>
</dbReference>
<dbReference type="Pfam" id="PF07729">
    <property type="entry name" value="FCD"/>
    <property type="match status" value="1"/>
</dbReference>
<keyword evidence="6" id="KW-1185">Reference proteome</keyword>
<sequence length="230" mass="26691">MMLEKLLDIKKTMGDKKQIGDLLYSTLREGIAHGIVPPGYRLKEEDLADLFQVSRTPVREAVKRLEYEGFITSDAQRGSIVRQFELDECLDTLEVLEWLRALAIDLLEGRIPRSILMQLEANIKKGCLLTDPKEQFENNLEFHALLIRATGNTELIRITGRLEFRERTIANNILLYSYDANYARAHRDLLTAIIENDKEYISNYKINNKDKVNKYMNMLISHSLYDKNSH</sequence>
<evidence type="ECO:0000313" key="5">
    <source>
        <dbReference type="EMBL" id="MCU6762325.1"/>
    </source>
</evidence>
<dbReference type="PRINTS" id="PR00035">
    <property type="entry name" value="HTHGNTR"/>
</dbReference>
<dbReference type="EMBL" id="JAOQJQ010000003">
    <property type="protein sequence ID" value="MCU6762325.1"/>
    <property type="molecule type" value="Genomic_DNA"/>
</dbReference>
<dbReference type="Gene3D" id="1.10.10.10">
    <property type="entry name" value="Winged helix-like DNA-binding domain superfamily/Winged helix DNA-binding domain"/>
    <property type="match status" value="1"/>
</dbReference>
<evidence type="ECO:0000256" key="3">
    <source>
        <dbReference type="ARBA" id="ARBA00023163"/>
    </source>
</evidence>